<dbReference type="RefSeq" id="WP_087861371.1">
    <property type="nucleotide sequence ID" value="NZ_LT859958.1"/>
</dbReference>
<name>A0A1Y6K1K1_9CHLR</name>
<organism evidence="1 2">
    <name type="scientific">Candidatus Brevifilum fermentans</name>
    <dbReference type="NCBI Taxonomy" id="1986204"/>
    <lineage>
        <taxon>Bacteria</taxon>
        <taxon>Bacillati</taxon>
        <taxon>Chloroflexota</taxon>
        <taxon>Anaerolineae</taxon>
        <taxon>Anaerolineales</taxon>
        <taxon>Anaerolineaceae</taxon>
        <taxon>Candidatus Brevifilum</taxon>
    </lineage>
</organism>
<sequence length="205" mass="23445">MTYKELLDRVGNLPVFTSGLLLAGDVNPVNIHKQLSRWTTAKKIIQLRRGVYTLAEPYRKIEPHPFTIGNRLVSPSYVSLQSALEYYNLIPEAVPQVTSITSRYRTQKFDTPLGLFAFHHIKSQLFFGFSLEQVDIDQFVYLARPEKALLDLIYLTKQGHSMAFIEALRLQNCDQLDLAWMEKTARDSGMNKLIQAVKNLVTLIS</sequence>
<dbReference type="OrthoDB" id="160701at2"/>
<evidence type="ECO:0000313" key="1">
    <source>
        <dbReference type="EMBL" id="SMX53436.1"/>
    </source>
</evidence>
<dbReference type="EMBL" id="LT859958">
    <property type="protein sequence ID" value="SMX53436.1"/>
    <property type="molecule type" value="Genomic_DNA"/>
</dbReference>
<gene>
    <name evidence="1" type="ORF">CFX1CAM_0370</name>
</gene>
<evidence type="ECO:0008006" key="3">
    <source>
        <dbReference type="Google" id="ProtNLM"/>
    </source>
</evidence>
<accession>A0A1Y6K1K1</accession>
<dbReference type="KEGG" id="abat:CFX1CAM_0370"/>
<evidence type="ECO:0000313" key="2">
    <source>
        <dbReference type="Proteomes" id="UP000195514"/>
    </source>
</evidence>
<dbReference type="AlphaFoldDB" id="A0A1Y6K1K1"/>
<protein>
    <recommendedName>
        <fullName evidence="3">Transcriptional regulator, AbiEi antitoxin, Type IV TA system</fullName>
    </recommendedName>
</protein>
<keyword evidence="2" id="KW-1185">Reference proteome</keyword>
<dbReference type="Proteomes" id="UP000195514">
    <property type="component" value="Chromosome I"/>
</dbReference>
<proteinExistence type="predicted"/>
<reference evidence="2" key="1">
    <citation type="submission" date="2017-05" db="EMBL/GenBank/DDBJ databases">
        <authorList>
            <person name="Kirkegaard R."/>
            <person name="Mcilroy J S."/>
        </authorList>
    </citation>
    <scope>NUCLEOTIDE SEQUENCE [LARGE SCALE GENOMIC DNA]</scope>
</reference>